<sequence>MSETPIDIVISGLQTQISELKEIISGLNNDQNTSSTAQTAQTAQVRSIENERNTLQIENSKLNYQITHLLRALNKKDNEISLLRKDLNKSGFK</sequence>
<dbReference type="AlphaFoldDB" id="A0A2N1NQD4"/>
<dbReference type="VEuPathDB" id="FungiDB:FUN_008783"/>
<reference evidence="2 3" key="1">
    <citation type="submission" date="2016-04" db="EMBL/GenBank/DDBJ databases">
        <title>Genome analyses suggest a sexual origin of heterokaryosis in a supposedly ancient asexual fungus.</title>
        <authorList>
            <person name="Ropars J."/>
            <person name="Sedzielewska K."/>
            <person name="Noel J."/>
            <person name="Charron P."/>
            <person name="Farinelli L."/>
            <person name="Marton T."/>
            <person name="Kruger M."/>
            <person name="Pelin A."/>
            <person name="Brachmann A."/>
            <person name="Corradi N."/>
        </authorList>
    </citation>
    <scope>NUCLEOTIDE SEQUENCE [LARGE SCALE GENOMIC DNA]</scope>
    <source>
        <strain evidence="2 3">C2</strain>
    </source>
</reference>
<evidence type="ECO:0000313" key="3">
    <source>
        <dbReference type="Proteomes" id="UP000233469"/>
    </source>
</evidence>
<feature type="coiled-coil region" evidence="1">
    <location>
        <begin position="10"/>
        <end position="65"/>
    </location>
</feature>
<name>A0A2N1NQD4_9GLOM</name>
<keyword evidence="1" id="KW-0175">Coiled coil</keyword>
<gene>
    <name evidence="2" type="ORF">RhiirC2_735087</name>
</gene>
<dbReference type="VEuPathDB" id="FungiDB:RhiirA1_531652"/>
<reference evidence="2 3" key="2">
    <citation type="submission" date="2017-10" db="EMBL/GenBank/DDBJ databases">
        <title>Extensive intraspecific genome diversity in a model arbuscular mycorrhizal fungus.</title>
        <authorList>
            <person name="Chen E.C.H."/>
            <person name="Morin E."/>
            <person name="Baudet D."/>
            <person name="Noel J."/>
            <person name="Ndikumana S."/>
            <person name="Charron P."/>
            <person name="St-Onge C."/>
            <person name="Giorgi J."/>
            <person name="Grigoriev I.V."/>
            <person name="Roux C."/>
            <person name="Martin F.M."/>
            <person name="Corradi N."/>
        </authorList>
    </citation>
    <scope>NUCLEOTIDE SEQUENCE [LARGE SCALE GENOMIC DNA]</scope>
    <source>
        <strain evidence="2 3">C2</strain>
    </source>
</reference>
<organism evidence="2 3">
    <name type="scientific">Rhizophagus irregularis</name>
    <dbReference type="NCBI Taxonomy" id="588596"/>
    <lineage>
        <taxon>Eukaryota</taxon>
        <taxon>Fungi</taxon>
        <taxon>Fungi incertae sedis</taxon>
        <taxon>Mucoromycota</taxon>
        <taxon>Glomeromycotina</taxon>
        <taxon>Glomeromycetes</taxon>
        <taxon>Glomerales</taxon>
        <taxon>Glomeraceae</taxon>
        <taxon>Rhizophagus</taxon>
    </lineage>
</organism>
<evidence type="ECO:0000313" key="2">
    <source>
        <dbReference type="EMBL" id="PKK76112.1"/>
    </source>
</evidence>
<comment type="caution">
    <text evidence="2">The sequence shown here is derived from an EMBL/GenBank/DDBJ whole genome shotgun (WGS) entry which is preliminary data.</text>
</comment>
<dbReference type="EMBL" id="LLXL01000203">
    <property type="protein sequence ID" value="PKK76112.1"/>
    <property type="molecule type" value="Genomic_DNA"/>
</dbReference>
<accession>A0A2N1NQD4</accession>
<dbReference type="VEuPathDB" id="FungiDB:RhiirFUN_007572"/>
<protein>
    <submittedName>
        <fullName evidence="2">Uncharacterized protein</fullName>
    </submittedName>
</protein>
<dbReference type="Proteomes" id="UP000233469">
    <property type="component" value="Unassembled WGS sequence"/>
</dbReference>
<evidence type="ECO:0000256" key="1">
    <source>
        <dbReference type="SAM" id="Coils"/>
    </source>
</evidence>
<proteinExistence type="predicted"/>